<dbReference type="OrthoDB" id="4981820at2"/>
<comment type="subcellular location">
    <subcellularLocation>
        <location evidence="1">Secreted</location>
    </subcellularLocation>
</comment>
<feature type="region of interest" description="Disordered" evidence="5">
    <location>
        <begin position="1835"/>
        <end position="1862"/>
    </location>
</feature>
<proteinExistence type="predicted"/>
<dbReference type="RefSeq" id="WP_005438040.1">
    <property type="nucleotide sequence ID" value="NZ_CM001466.1"/>
</dbReference>
<keyword evidence="2" id="KW-0964">Secreted</keyword>
<gene>
    <name evidence="7" type="ORF">SacazDRAFT_00337</name>
</gene>
<feature type="compositionally biased region" description="Basic and acidic residues" evidence="5">
    <location>
        <begin position="2142"/>
        <end position="2156"/>
    </location>
</feature>
<dbReference type="InterPro" id="IPR006530">
    <property type="entry name" value="YD"/>
</dbReference>
<dbReference type="InterPro" id="IPR031325">
    <property type="entry name" value="RHS_repeat"/>
</dbReference>
<dbReference type="Pfam" id="PF25023">
    <property type="entry name" value="TEN_YD-shell"/>
    <property type="match status" value="1"/>
</dbReference>
<sequence>MVRRSVSAALRLLTVFVVIVVAAGLVVALPWSNGIGAAEGQLPEQEWGSAEGHSHAVSAESTRSTVEVGEHASQPADGVAPDQRDPEHGLTAAPLRETTVEVREADVPGDPEGFDPATSRLLVEESKPDLQVFANADGTRTLRAYEGRQFYRTTGGWTKIDTTLVSDESGWRTRADSDVKRFAASAGADALATVELDGHSFGFGVADADPVRGEVEGSEVVYAEIRPDADLHVEATPAGAKEAIVLKSPDAPTVWDFPLHLDGLNAEIDDGAVVLRAADGTVQGVIPPGFMEDANVDPNIGEGARSRDVSYELVEDADGTILRVRVDEDWLADPERVFPVVVDPTVSKNANGSTYVMSGFDADYSGDPLLSVGTYNGGGNVAAAYLKFDSISSQLSGHYVLGAKLRMYSAWSYSCDARKVTVHPVTQSWSVSGKKSYPGPSYGSSIAEKSFAYGHSSACSSRWVTIDLGEKGRDLLHGWTHGKPNHGLAVRASTTDSKAWKKFASVASANAPYLEVTSTPYWATYQVGDLISPVSTTDDGIMRVTVKNAGKDTWTPTNGYELGYRIWDAEGNELPYNEWAAWTTMPRNVAPGQSVTVDARVKALPPGTYSVHWDMGLRGKTRFSWHDVPMSKRVVFSVPNQTPMIESASPPSNFNATTLTPTLAVKGRDRDNHPGKDLRYNFKICTDSGADCTESGWQSTPRWTVPEGTLEWSETYVWHGQISDTEDPSPWTLPTYLSTRVPQPAITSHLASTNGVDPGVGNYSTQVTDAVLSVPGPELSVTRTYNSLDPREELAFGSGWATRWDTRVRSEEGTDVVLLTYPDGRQARFGRNSDGSYAAPPGQGLSLVSEEDGWLLRFKNGDRYSFDADGRIVSITDAAGHVQETTYRADGTLERATDVASGRALHFTWADGHVVEVRTEPASSSTWTYTYDGDRLVSVCDPTDACTRYDYGSGSHYPTVVQDANPHAYWRLTETEGPTLGSEVPGFWGSLDGTARGVGLGREAGPLAGTSATAAVFDGSTSYVQLPDDLVRNSAYASVELWFKTTSTTGGVLFSTSHNTPDEVDPKGSMPVLYVGTDGKLHGHFWNNQTEGMVSAGAVNDGLWHHVVLTGAFDTQTLYLDGTAVGSLAGELVNMDPHNFLGVGAVDDRAWPAKPSGPWSYFDGVIAEAAFYQHPLDPVVVAEHYAADTASDRLTKTTRPSGAVEAELTYHEIADRVTTYVDDNGGTRTYGTPTVEGDGFRYASAVRDSTPASYWRMSETEGSDARSNSNMRRGAYHRGSGGRGAGPFPNSFSRTFDGTDSYVQLPDDTLHGARRLSVELWFKTTSDNGGVLLSIADHQPGEPSSGGSMPVLYVGTDGKLHGHFWQGSVAGIESTDTVNDGEWHHAVLTGNVDTQTLYLDGSPIGSLSGTISNHRTHTFVGTGWTPNHSWPAIGSRDWAHFDGSIAQVAVYHHAMDPERVAAHHSVQADRATYVDAVRASRPHSRWGLEDGDTARHAEADAATMVGTYHNVSLGADPVMRGGHAADFDGISSYLSLPDNEIHGRQRLAVELWFKTTSADGGVLFSIADHRPGAATSGGSMPVLYVGTDGKLYGHFWNNSVKGIVSTESVNDGEWHHAVLSADRTRQWLYLDGNLVDHQDGEILNYRAHAFVGTGWTANLPWPNIGERDWAYFDGSIGEVAVYQRPLDSASIAAHYSASTASTKVLTTDPAGQETVYSYDPTRGGRIVSVTLQDAGTTLYEYDKGGFLRRVVDENGHATTYVNDERGNRLSTTRCRDGGSEACYTSYREYFVNPDDPVDPRNDSVTFARDARSTSESDDRYATRYVLHGNGLVSSVREPGATGGLQRTTTHTYTDGSEPAVGGGTQPAWLLETTTDPAGNVTRYAYTSAGDLARVTDPAGMVTEYTHDELGRVMTESVSSAALPEGSATTTYRYDGASRVVEQTDPATTNAVTGVEHQQRTTNVYNPDGTLASTTLSDVAGHDPARTTTYTYDEHGRVHTVTDPEGGVTTTEYDDFGAVVRTVDPVGTEFLTTYTKARHQLATRTVKGFTGDGQPARDVVLESRAYDPAGRLASVTDAMGRTTAYTYYDDDLLASETLLDYTDPSTGETRDVELSTYTYTGTGQVDTHAHGEGRFSSTTVYDNADRPVRRTDREGDDVLREEETTYDDADNVTRVIGRDADGSVHSDVEFTHDELGRETGRTVHTGSESLLTLTHRDEAGLVRSVVDPRGTATGADPEAFTTRFTYDAFGRQITRIAPPVEAESHGNSAVTATPVTTVGYNTFGEEADLKDPNGNVTHTSYDRAGRPIELRQPEYLPPGGDEPITATSALDYDAAGRVVASTDALGQTTTYGYDELGNQRRVTDPPALHGQAGGTWIATYDPLGEVLSTSDPRGTQTHATYDKLGRQITSTVVEKVPEPTRILTTRYTYDELDNVATVTSPGGRVVETTYDDLGNELTVTDGLGNTTTNAYDGAGRLVSSTDATGRGSEIDYDRAGRQLAVSDLGPDGTVERTREFAYDRAGNATRVTDALGSATTYTYDALNQVTSITRPVSDNEAITTSYGYDRAGNITRATDGNGNTTVFTVNAWNAAESTIEPATEQTPEAADRTYTASYDAAGRLAELRKPGGVTISHSYDPQGNLVKQVGSGASVVTQDRVFTYDPAGRMVSASAPNGENTFTYDDRGNLVTASGPSGESSFTYDADGLPTSVTTSAGTSSFSYDAAGRLATALDAATGATLGYDYDEAGRVTGVGYGVGAATRTYGYDELGRIASDTVLGPDGAETTSITYEWDDEDHLVVKHTEGLAGAAENVYGYDRAGRLVSWDDGDAVHTYEWDAAGNLTRDGAVSAVFDERNRLLSKAGVEYSYTPRGTLASRTSDGVSTLVEFNAFDELVADGGTDYRYDALNRLVSAGGRALTYVGSGIKVASDGQGEYTYTPGGLPLGVAQGGVSALAWTDVHTDLVGLVDPGTGALAGSRSFSPFGQRQAEAGTQPALGFQHQYTDPDSGNVNMGARWYQPATGTFASRDTAGLDPRDLSNSNRYAYASADPLANTDPSGYLVVAPVVPIVAVIARSAAVRQVGTRLITRGAAIVGGIIGDWASDLFKPKKIRGIPRPAPQSVPLPQIAWSIWNSLEISRIALLAGFNFPYPSGSRPIGPGETTGRSGSPIGGWGAASAVNPQLLRAFFEQLRRQRLENLVNTPQARPPQTRTVVDSIQEAIDAAKRTIIDLGVIHPEGGEPTPYEPETNHGIDQPGPLPPATAHLDDSCEVGKRPTGDGRRTGSVFVCDGGVDAGLGVMKGSGPVPGIIEVSERVKSTAVFRNYSPSGGPEFVFDPERNIFAVGSPARYLGIDGSPHEQLARGVGANESVVLGGRWSRNSDGSISTDEWSGHYGSRWTPEFREQFVRVMKGYGIDVIHTAW</sequence>
<feature type="region of interest" description="Disordered" evidence="5">
    <location>
        <begin position="45"/>
        <end position="96"/>
    </location>
</feature>
<accession>H8G748</accession>
<dbReference type="EMBL" id="CM001466">
    <property type="protein sequence ID" value="EHY87317.1"/>
    <property type="molecule type" value="Genomic_DNA"/>
</dbReference>
<dbReference type="InterPro" id="IPR022385">
    <property type="entry name" value="Rhs_assc_core"/>
</dbReference>
<dbReference type="InterPro" id="IPR055372">
    <property type="entry name" value="CBM96"/>
</dbReference>
<dbReference type="InterPro" id="IPR029106">
    <property type="entry name" value="Ntox43"/>
</dbReference>
<dbReference type="Gene3D" id="2.180.10.10">
    <property type="entry name" value="RHS repeat-associated core"/>
    <property type="match status" value="5"/>
</dbReference>
<feature type="region of interest" description="Disordered" evidence="5">
    <location>
        <begin position="2122"/>
        <end position="2156"/>
    </location>
</feature>
<dbReference type="CDD" id="cd12871">
    <property type="entry name" value="Bacuni_01323_like"/>
    <property type="match status" value="1"/>
</dbReference>
<keyword evidence="3" id="KW-0732">Signal</keyword>
<dbReference type="NCBIfam" id="TIGR01643">
    <property type="entry name" value="YD_repeat_2x"/>
    <property type="match status" value="10"/>
</dbReference>
<feature type="region of interest" description="Disordered" evidence="5">
    <location>
        <begin position="3240"/>
        <end position="3274"/>
    </location>
</feature>
<evidence type="ECO:0000256" key="1">
    <source>
        <dbReference type="ARBA" id="ARBA00004613"/>
    </source>
</evidence>
<dbReference type="Pfam" id="PF24517">
    <property type="entry name" value="CBM96"/>
    <property type="match status" value="1"/>
</dbReference>
<feature type="domain" description="Laminin G" evidence="6">
    <location>
        <begin position="1013"/>
        <end position="1195"/>
    </location>
</feature>
<dbReference type="InterPro" id="IPR050708">
    <property type="entry name" value="T6SS_VgrG/RHS"/>
</dbReference>
<dbReference type="HOGENOM" id="CLU_000256_0_0_11"/>
<dbReference type="Pfam" id="PF13385">
    <property type="entry name" value="Laminin_G_3"/>
    <property type="match status" value="3"/>
</dbReference>
<dbReference type="CDD" id="cd00110">
    <property type="entry name" value="LamG"/>
    <property type="match status" value="3"/>
</dbReference>
<dbReference type="Gene3D" id="2.60.40.10">
    <property type="entry name" value="Immunoglobulins"/>
    <property type="match status" value="1"/>
</dbReference>
<evidence type="ECO:0000256" key="4">
    <source>
        <dbReference type="ARBA" id="ARBA00022737"/>
    </source>
</evidence>
<dbReference type="InterPro" id="IPR013783">
    <property type="entry name" value="Ig-like_fold"/>
</dbReference>
<dbReference type="SUPFAM" id="SSF49899">
    <property type="entry name" value="Concanavalin A-like lectins/glucanases"/>
    <property type="match status" value="3"/>
</dbReference>
<dbReference type="GO" id="GO:0005975">
    <property type="term" value="P:carbohydrate metabolic process"/>
    <property type="evidence" value="ECO:0007669"/>
    <property type="project" value="UniProtKB-ARBA"/>
</dbReference>
<keyword evidence="8" id="KW-1185">Reference proteome</keyword>
<dbReference type="InterPro" id="IPR056823">
    <property type="entry name" value="TEN-like_YD-shell"/>
</dbReference>
<evidence type="ECO:0000256" key="2">
    <source>
        <dbReference type="ARBA" id="ARBA00022525"/>
    </source>
</evidence>
<evidence type="ECO:0000259" key="6">
    <source>
        <dbReference type="PROSITE" id="PS50025"/>
    </source>
</evidence>
<dbReference type="Gene3D" id="2.60.120.200">
    <property type="match status" value="3"/>
</dbReference>
<dbReference type="PANTHER" id="PTHR32305:SF15">
    <property type="entry name" value="PROTEIN RHSA-RELATED"/>
    <property type="match status" value="1"/>
</dbReference>
<dbReference type="Proteomes" id="UP000004705">
    <property type="component" value="Chromosome"/>
</dbReference>
<evidence type="ECO:0000256" key="5">
    <source>
        <dbReference type="SAM" id="MobiDB-lite"/>
    </source>
</evidence>
<keyword evidence="4" id="KW-0677">Repeat</keyword>
<evidence type="ECO:0000313" key="8">
    <source>
        <dbReference type="Proteomes" id="UP000004705"/>
    </source>
</evidence>
<dbReference type="InterPro" id="IPR001791">
    <property type="entry name" value="Laminin_G"/>
</dbReference>
<reference evidence="7 8" key="1">
    <citation type="journal article" date="2012" name="Stand. Genomic Sci.">
        <title>Genome sequence of the soil bacterium Saccharomonospora azurea type strain (NA-128(T)).</title>
        <authorList>
            <person name="Klenk H.P."/>
            <person name="Held B."/>
            <person name="Lucas S."/>
            <person name="Lapidus A."/>
            <person name="Copeland A."/>
            <person name="Hammon N."/>
            <person name="Pitluck S."/>
            <person name="Goodwin L.A."/>
            <person name="Han C."/>
            <person name="Tapia R."/>
            <person name="Brambilla E.M."/>
            <person name="Potter G."/>
            <person name="Land M."/>
            <person name="Ivanova N."/>
            <person name="Rohde M."/>
            <person name="Goker M."/>
            <person name="Detter J.C."/>
            <person name="Kyrpides N.C."/>
            <person name="Woyke T."/>
        </authorList>
    </citation>
    <scope>NUCLEOTIDE SEQUENCE [LARGE SCALE GENOMIC DNA]</scope>
    <source>
        <strain evidence="7 8">NA-128</strain>
    </source>
</reference>
<organism evidence="7 8">
    <name type="scientific">Saccharomonospora azurea NA-128</name>
    <dbReference type="NCBI Taxonomy" id="882081"/>
    <lineage>
        <taxon>Bacteria</taxon>
        <taxon>Bacillati</taxon>
        <taxon>Actinomycetota</taxon>
        <taxon>Actinomycetes</taxon>
        <taxon>Pseudonocardiales</taxon>
        <taxon>Pseudonocardiaceae</taxon>
        <taxon>Saccharomonospora</taxon>
    </lineage>
</organism>
<dbReference type="Pfam" id="PF20148">
    <property type="entry name" value="DUF6531"/>
    <property type="match status" value="1"/>
</dbReference>
<evidence type="ECO:0000256" key="3">
    <source>
        <dbReference type="ARBA" id="ARBA00022729"/>
    </source>
</evidence>
<dbReference type="SMART" id="SM00282">
    <property type="entry name" value="LamG"/>
    <property type="match status" value="3"/>
</dbReference>
<protein>
    <submittedName>
        <fullName evidence="7">RHS repeat-associated core domain protein</fullName>
    </submittedName>
</protein>
<feature type="domain" description="Laminin G" evidence="6">
    <location>
        <begin position="1292"/>
        <end position="1472"/>
    </location>
</feature>
<dbReference type="Pfam" id="PF15537">
    <property type="entry name" value="Ntox43"/>
    <property type="match status" value="1"/>
</dbReference>
<dbReference type="PROSITE" id="PS50025">
    <property type="entry name" value="LAM_G_DOMAIN"/>
    <property type="match status" value="3"/>
</dbReference>
<dbReference type="PANTHER" id="PTHR32305">
    <property type="match status" value="1"/>
</dbReference>
<feature type="compositionally biased region" description="Basic and acidic residues" evidence="5">
    <location>
        <begin position="3260"/>
        <end position="3274"/>
    </location>
</feature>
<name>H8G748_9PSEU</name>
<feature type="domain" description="Laminin G" evidence="6">
    <location>
        <begin position="1523"/>
        <end position="1702"/>
    </location>
</feature>
<evidence type="ECO:0000313" key="7">
    <source>
        <dbReference type="EMBL" id="EHY87317.1"/>
    </source>
</evidence>
<feature type="compositionally biased region" description="Polar residues" evidence="5">
    <location>
        <begin position="1844"/>
        <end position="1854"/>
    </location>
</feature>
<dbReference type="NCBIfam" id="TIGR03696">
    <property type="entry name" value="Rhs_assc_core"/>
    <property type="match status" value="1"/>
</dbReference>
<dbReference type="InterPro" id="IPR013320">
    <property type="entry name" value="ConA-like_dom_sf"/>
</dbReference>
<dbReference type="Pfam" id="PF05593">
    <property type="entry name" value="RHS_repeat"/>
    <property type="match status" value="9"/>
</dbReference>
<dbReference type="InterPro" id="IPR045351">
    <property type="entry name" value="DUF6531"/>
</dbReference>